<name>A0ABT0X3L2_9ACTN</name>
<comment type="caution">
    <text evidence="2">The sequence shown here is derived from an EMBL/GenBank/DDBJ whole genome shotgun (WGS) entry which is preliminary data.</text>
</comment>
<dbReference type="Proteomes" id="UP001167160">
    <property type="component" value="Unassembled WGS sequence"/>
</dbReference>
<keyword evidence="3" id="KW-1185">Reference proteome</keyword>
<dbReference type="RefSeq" id="WP_251410472.1">
    <property type="nucleotide sequence ID" value="NZ_JAMQGM010000013.1"/>
</dbReference>
<gene>
    <name evidence="2" type="ORF">M1E25_05500</name>
</gene>
<protein>
    <submittedName>
        <fullName evidence="2">Uncharacterized protein</fullName>
    </submittedName>
</protein>
<evidence type="ECO:0000313" key="3">
    <source>
        <dbReference type="Proteomes" id="UP001167160"/>
    </source>
</evidence>
<reference evidence="2" key="1">
    <citation type="journal article" date="2023" name="Int. J. Syst. Evol. Microbiol.">
        <title>Streptomyces meridianus sp. nov. isolated from brackish water of the Tagus estuary in Alcochete, Portugal.</title>
        <authorList>
            <person name="Santos J.D.N."/>
            <person name="Klimek D."/>
            <person name="Calusinska M."/>
            <person name="Lobo Da Cunha A."/>
            <person name="Catita J."/>
            <person name="Goncalves H."/>
            <person name="Gonzalez I."/>
            <person name="Reyes F."/>
            <person name="Lage O.M."/>
        </authorList>
    </citation>
    <scope>NUCLEOTIDE SEQUENCE</scope>
    <source>
        <strain evidence="2">MTZ3.1</strain>
    </source>
</reference>
<dbReference type="EMBL" id="JAMQGM010000013">
    <property type="protein sequence ID" value="MCM2576815.1"/>
    <property type="molecule type" value="Genomic_DNA"/>
</dbReference>
<evidence type="ECO:0000313" key="2">
    <source>
        <dbReference type="EMBL" id="MCM2576815.1"/>
    </source>
</evidence>
<proteinExistence type="predicted"/>
<evidence type="ECO:0000256" key="1">
    <source>
        <dbReference type="SAM" id="MobiDB-lite"/>
    </source>
</evidence>
<feature type="region of interest" description="Disordered" evidence="1">
    <location>
        <begin position="83"/>
        <end position="110"/>
    </location>
</feature>
<organism evidence="2 3">
    <name type="scientific">Streptomyces meridianus</name>
    <dbReference type="NCBI Taxonomy" id="2938945"/>
    <lineage>
        <taxon>Bacteria</taxon>
        <taxon>Bacillati</taxon>
        <taxon>Actinomycetota</taxon>
        <taxon>Actinomycetes</taxon>
        <taxon>Kitasatosporales</taxon>
        <taxon>Streptomycetaceae</taxon>
        <taxon>Streptomyces</taxon>
    </lineage>
</organism>
<accession>A0ABT0X3L2</accession>
<sequence length="110" mass="11410">MPSPRSRAIALAAALSAATGSEPTVATLPDRFRIEVELPRRITRSGIDLIVAALDDVTAYGHRSATGTAPAVLWADIAIARGDHDRGPNHASTGAVRRVPATHRAEGAGP</sequence>